<evidence type="ECO:0000256" key="2">
    <source>
        <dbReference type="ARBA" id="ARBA00022801"/>
    </source>
</evidence>
<dbReference type="InterPro" id="IPR029069">
    <property type="entry name" value="HotDog_dom_sf"/>
</dbReference>
<reference evidence="3" key="1">
    <citation type="journal article" date="2014" name="Genome Biol. Evol.">
        <title>Pangenome evidence for extensive interdomain horizontal transfer affecting lineage core and shell genes in uncultured planktonic thaumarchaeota and euryarchaeota.</title>
        <authorList>
            <person name="Deschamps P."/>
            <person name="Zivanovic Y."/>
            <person name="Moreira D."/>
            <person name="Rodriguez-Valera F."/>
            <person name="Lopez-Garcia P."/>
        </authorList>
    </citation>
    <scope>NUCLEOTIDE SEQUENCE</scope>
</reference>
<accession>A0A075G823</accession>
<dbReference type="InterPro" id="IPR050563">
    <property type="entry name" value="4-hydroxybenzoyl-CoA_TE"/>
</dbReference>
<dbReference type="PANTHER" id="PTHR31793">
    <property type="entry name" value="4-HYDROXYBENZOYL-COA THIOESTERASE FAMILY MEMBER"/>
    <property type="match status" value="1"/>
</dbReference>
<proteinExistence type="inferred from homology"/>
<dbReference type="CDD" id="cd00586">
    <property type="entry name" value="4HBT"/>
    <property type="match status" value="1"/>
</dbReference>
<dbReference type="GO" id="GO:0047617">
    <property type="term" value="F:fatty acyl-CoA hydrolase activity"/>
    <property type="evidence" value="ECO:0007669"/>
    <property type="project" value="TreeGrafter"/>
</dbReference>
<protein>
    <submittedName>
        <fullName evidence="3">Putative thioesterase (YbgC)</fullName>
    </submittedName>
</protein>
<dbReference type="EMBL" id="KF900565">
    <property type="protein sequence ID" value="AIE99504.1"/>
    <property type="molecule type" value="Genomic_DNA"/>
</dbReference>
<gene>
    <name evidence="3" type="primary">ybgC</name>
</gene>
<name>A0A075G823_9EURY</name>
<sequence>MEGFPVVREFVVHWGDMDALGHVNNTRHLRWMETVRVDLFQMVDLRTGGSDTHGPILANLSVNYHKPIHYPDTVTVATRVASIGNSSFKLENIVHDGAGDLCASGECTIVLYDFERGESVTLSDELRNIIEELHR</sequence>
<evidence type="ECO:0000256" key="1">
    <source>
        <dbReference type="ARBA" id="ARBA00005953"/>
    </source>
</evidence>
<organism evidence="3">
    <name type="scientific">uncultured marine group II/III euryarchaeote KM3_110_E06</name>
    <dbReference type="NCBI Taxonomy" id="1457852"/>
    <lineage>
        <taxon>Archaea</taxon>
        <taxon>Methanobacteriati</taxon>
        <taxon>Methanobacteriota</taxon>
        <taxon>environmental samples</taxon>
    </lineage>
</organism>
<comment type="similarity">
    <text evidence="1">Belongs to the 4-hydroxybenzoyl-CoA thioesterase family.</text>
</comment>
<dbReference type="AlphaFoldDB" id="A0A075G823"/>
<dbReference type="Pfam" id="PF13279">
    <property type="entry name" value="4HBT_2"/>
    <property type="match status" value="1"/>
</dbReference>
<evidence type="ECO:0000313" key="3">
    <source>
        <dbReference type="EMBL" id="AIE99504.1"/>
    </source>
</evidence>
<dbReference type="Gene3D" id="3.10.129.10">
    <property type="entry name" value="Hotdog Thioesterase"/>
    <property type="match status" value="1"/>
</dbReference>
<dbReference type="PANTHER" id="PTHR31793:SF27">
    <property type="entry name" value="NOVEL THIOESTERASE SUPERFAMILY DOMAIN AND SAPOSIN A-TYPE DOMAIN CONTAINING PROTEIN (0610012H03RIK)"/>
    <property type="match status" value="1"/>
</dbReference>
<dbReference type="SUPFAM" id="SSF54637">
    <property type="entry name" value="Thioesterase/thiol ester dehydrase-isomerase"/>
    <property type="match status" value="1"/>
</dbReference>
<keyword evidence="2" id="KW-0378">Hydrolase</keyword>